<comment type="caution">
    <text evidence="3">The sequence shown here is derived from an EMBL/GenBank/DDBJ whole genome shotgun (WGS) entry which is preliminary data.</text>
</comment>
<dbReference type="Proteomes" id="UP000807306">
    <property type="component" value="Unassembled WGS sequence"/>
</dbReference>
<organism evidence="3 4">
    <name type="scientific">Crepidotus variabilis</name>
    <dbReference type="NCBI Taxonomy" id="179855"/>
    <lineage>
        <taxon>Eukaryota</taxon>
        <taxon>Fungi</taxon>
        <taxon>Dikarya</taxon>
        <taxon>Basidiomycota</taxon>
        <taxon>Agaricomycotina</taxon>
        <taxon>Agaricomycetes</taxon>
        <taxon>Agaricomycetidae</taxon>
        <taxon>Agaricales</taxon>
        <taxon>Agaricineae</taxon>
        <taxon>Crepidotaceae</taxon>
        <taxon>Crepidotus</taxon>
    </lineage>
</organism>
<evidence type="ECO:0000256" key="1">
    <source>
        <dbReference type="SAM" id="MobiDB-lite"/>
    </source>
</evidence>
<sequence length="471" mass="49334">MAVDIDDNNSVIQYSGSWGIYSSTSTYGGTQYGGSSHKTTSTGSSVTLNFQGTGVRIYCSVPGDDGTVLHSKVRISLDGNTVKDIDKDTHPVDFNDDKWYDSGTLSNGAHTVTATYTGSSSDAGFIFDRFNLDGTAVGGGSPPSPPPPATTTTTTPKTITSKGSTTIRSNPGTTIVTVSNGHTVTVTGNPVDLVSPTSSVNSISSSASGTSSSSSKTQSSSISGLQEKTITVQSISTAADGSISTQTSVIVNTAGAAESHSDFPIGAIIGIVVSGVLMILFLIVLLLFMRRRRKMKQIMRLTDEGLENAHSSRHRLTTVTPFPLPPQRSVSGHGHSDNSHVSGNPQLQLPNEKDEPGFDAASVVTTSSFNAHYPTAAEEKSNLFLDSSSNGHSTNSPVLPEIDTGPLHFLHYDPIAPPEPALSTGALPSRPPSSYISSDYPPAYQSLRHLSTPLPPTRLAPLRPVFAEGPS</sequence>
<feature type="region of interest" description="Disordered" evidence="1">
    <location>
        <begin position="187"/>
        <end position="223"/>
    </location>
</feature>
<feature type="region of interest" description="Disordered" evidence="1">
    <location>
        <begin position="308"/>
        <end position="358"/>
    </location>
</feature>
<evidence type="ECO:0000256" key="2">
    <source>
        <dbReference type="SAM" id="Phobius"/>
    </source>
</evidence>
<evidence type="ECO:0000313" key="3">
    <source>
        <dbReference type="EMBL" id="KAF9524471.1"/>
    </source>
</evidence>
<feature type="compositionally biased region" description="Low complexity" evidence="1">
    <location>
        <begin position="432"/>
        <end position="444"/>
    </location>
</feature>
<accession>A0A9P6E873</accession>
<feature type="compositionally biased region" description="Low complexity" evidence="1">
    <location>
        <begin position="150"/>
        <end position="167"/>
    </location>
</feature>
<gene>
    <name evidence="3" type="ORF">CPB83DRAFT_909901</name>
</gene>
<keyword evidence="4" id="KW-1185">Reference proteome</keyword>
<dbReference type="EMBL" id="MU157898">
    <property type="protein sequence ID" value="KAF9524471.1"/>
    <property type="molecule type" value="Genomic_DNA"/>
</dbReference>
<keyword evidence="2" id="KW-0472">Membrane</keyword>
<dbReference type="AlphaFoldDB" id="A0A9P6E873"/>
<keyword evidence="2" id="KW-0812">Transmembrane</keyword>
<feature type="compositionally biased region" description="Polar residues" evidence="1">
    <location>
        <begin position="339"/>
        <end position="349"/>
    </location>
</feature>
<evidence type="ECO:0000313" key="4">
    <source>
        <dbReference type="Proteomes" id="UP000807306"/>
    </source>
</evidence>
<dbReference type="OrthoDB" id="3265734at2759"/>
<feature type="transmembrane region" description="Helical" evidence="2">
    <location>
        <begin position="265"/>
        <end position="289"/>
    </location>
</feature>
<reference evidence="3" key="1">
    <citation type="submission" date="2020-11" db="EMBL/GenBank/DDBJ databases">
        <authorList>
            <consortium name="DOE Joint Genome Institute"/>
            <person name="Ahrendt S."/>
            <person name="Riley R."/>
            <person name="Andreopoulos W."/>
            <person name="Labutti K."/>
            <person name="Pangilinan J."/>
            <person name="Ruiz-Duenas F.J."/>
            <person name="Barrasa J.M."/>
            <person name="Sanchez-Garcia M."/>
            <person name="Camarero S."/>
            <person name="Miyauchi S."/>
            <person name="Serrano A."/>
            <person name="Linde D."/>
            <person name="Babiker R."/>
            <person name="Drula E."/>
            <person name="Ayuso-Fernandez I."/>
            <person name="Pacheco R."/>
            <person name="Padilla G."/>
            <person name="Ferreira P."/>
            <person name="Barriuso J."/>
            <person name="Kellner H."/>
            <person name="Castanera R."/>
            <person name="Alfaro M."/>
            <person name="Ramirez L."/>
            <person name="Pisabarro A.G."/>
            <person name="Kuo A."/>
            <person name="Tritt A."/>
            <person name="Lipzen A."/>
            <person name="He G."/>
            <person name="Yan M."/>
            <person name="Ng V."/>
            <person name="Cullen D."/>
            <person name="Martin F."/>
            <person name="Rosso M.-N."/>
            <person name="Henrissat B."/>
            <person name="Hibbett D."/>
            <person name="Martinez A.T."/>
            <person name="Grigoriev I.V."/>
        </authorList>
    </citation>
    <scope>NUCLEOTIDE SEQUENCE</scope>
    <source>
        <strain evidence="3">CBS 506.95</strain>
    </source>
</reference>
<dbReference type="Gene3D" id="2.60.120.260">
    <property type="entry name" value="Galactose-binding domain-like"/>
    <property type="match status" value="1"/>
</dbReference>
<protein>
    <submittedName>
        <fullName evidence="3">Uncharacterized protein</fullName>
    </submittedName>
</protein>
<feature type="region of interest" description="Disordered" evidence="1">
    <location>
        <begin position="420"/>
        <end position="471"/>
    </location>
</feature>
<keyword evidence="2" id="KW-1133">Transmembrane helix</keyword>
<name>A0A9P6E873_9AGAR</name>
<feature type="compositionally biased region" description="Low complexity" evidence="1">
    <location>
        <begin position="195"/>
        <end position="223"/>
    </location>
</feature>
<feature type="region of interest" description="Disordered" evidence="1">
    <location>
        <begin position="136"/>
        <end position="173"/>
    </location>
</feature>
<proteinExistence type="predicted"/>